<dbReference type="EMBL" id="JAPEUY010000004">
    <property type="protein sequence ID" value="KAJ4373794.1"/>
    <property type="molecule type" value="Genomic_DNA"/>
</dbReference>
<evidence type="ECO:0000256" key="2">
    <source>
        <dbReference type="ARBA" id="ARBA00022777"/>
    </source>
</evidence>
<keyword evidence="6" id="KW-1185">Reference proteome</keyword>
<dbReference type="Gene3D" id="3.40.1190.20">
    <property type="match status" value="1"/>
</dbReference>
<dbReference type="InterPro" id="IPR011611">
    <property type="entry name" value="PfkB_dom"/>
</dbReference>
<evidence type="ECO:0000313" key="6">
    <source>
        <dbReference type="Proteomes" id="UP001140560"/>
    </source>
</evidence>
<dbReference type="OrthoDB" id="204058at2759"/>
<reference evidence="5" key="1">
    <citation type="submission" date="2022-10" db="EMBL/GenBank/DDBJ databases">
        <title>Tapping the CABI collections for fungal endophytes: first genome assemblies for Collariella, Neodidymelliopsis, Ascochyta clinopodiicola, Didymella pomorum, Didymosphaeria variabile, Neocosmospora piperis and Neocucurbitaria cava.</title>
        <authorList>
            <person name="Hill R."/>
        </authorList>
    </citation>
    <scope>NUCLEOTIDE SEQUENCE</scope>
    <source>
        <strain evidence="5">IMI 356814</strain>
    </source>
</reference>
<dbReference type="InterPro" id="IPR002173">
    <property type="entry name" value="Carboh/pur_kinase_PfkB_CS"/>
</dbReference>
<dbReference type="PANTHER" id="PTHR42774:SF3">
    <property type="entry name" value="KETOHEXOKINASE"/>
    <property type="match status" value="1"/>
</dbReference>
<evidence type="ECO:0000256" key="3">
    <source>
        <dbReference type="SAM" id="MobiDB-lite"/>
    </source>
</evidence>
<dbReference type="Proteomes" id="UP001140560">
    <property type="component" value="Unassembled WGS sequence"/>
</dbReference>
<proteinExistence type="predicted"/>
<feature type="domain" description="Carbohydrate kinase PfkB" evidence="4">
    <location>
        <begin position="307"/>
        <end position="353"/>
    </location>
</feature>
<evidence type="ECO:0000256" key="1">
    <source>
        <dbReference type="ARBA" id="ARBA00022679"/>
    </source>
</evidence>
<evidence type="ECO:0000259" key="4">
    <source>
        <dbReference type="Pfam" id="PF00294"/>
    </source>
</evidence>
<keyword evidence="2" id="KW-0418">Kinase</keyword>
<keyword evidence="1" id="KW-0808">Transferase</keyword>
<evidence type="ECO:0000313" key="5">
    <source>
        <dbReference type="EMBL" id="KAJ4373794.1"/>
    </source>
</evidence>
<dbReference type="AlphaFoldDB" id="A0A9W8YCD7"/>
<dbReference type="InterPro" id="IPR029056">
    <property type="entry name" value="Ribokinase-like"/>
</dbReference>
<dbReference type="GO" id="GO:0016301">
    <property type="term" value="F:kinase activity"/>
    <property type="evidence" value="ECO:0007669"/>
    <property type="project" value="UniProtKB-KW"/>
</dbReference>
<gene>
    <name evidence="5" type="ORF">N0V83_002533</name>
</gene>
<protein>
    <recommendedName>
        <fullName evidence="4">Carbohydrate kinase PfkB domain-containing protein</fullName>
    </recommendedName>
</protein>
<comment type="caution">
    <text evidence="5">The sequence shown here is derived from an EMBL/GenBank/DDBJ whole genome shotgun (WGS) entry which is preliminary data.</text>
</comment>
<dbReference type="SUPFAM" id="SSF53613">
    <property type="entry name" value="Ribokinase-like"/>
    <property type="match status" value="1"/>
</dbReference>
<dbReference type="PANTHER" id="PTHR42774">
    <property type="entry name" value="PHOSPHOTRANSFERASE SYSTEM TRANSPORT PROTEIN"/>
    <property type="match status" value="1"/>
</dbReference>
<sequence length="362" mass="39323">MSDNNQTTNHIICVGAVYVDTILTVPHFPIEDEKLRAKKLARRRGGNTANTLEVLTQLLEHDPTTTPSSSNGISTSTTELHLLSVLPDKASNAAGFVRDSLPGVDVDEGSIFRGGHSDAASSYIIQSQQSLSRTIVSINELPEMTVDEFIASVNNLVSKQQSQHQAWKKVWFHFEGRIPDITLQCVTYLRRQFPEFKISVECEKPERTQMREVAQHADVVFYSKLWAEKNGFATARAFLEAQRGETRDGALLCCTWGSGGAVVVQKKGGGDGEGGEEEVWADVEAWKGDDGGGGRGGGRGEGDGKGVVDTIGAGDTFIAGMLFGIVRHGRDWSLGQKLEFANQVAGRKVLQEGFGGLGRQMR</sequence>
<name>A0A9W8YCD7_9PLEO</name>
<dbReference type="PROSITE" id="PS00584">
    <property type="entry name" value="PFKB_KINASES_2"/>
    <property type="match status" value="1"/>
</dbReference>
<organism evidence="5 6">
    <name type="scientific">Neocucurbitaria cava</name>
    <dbReference type="NCBI Taxonomy" id="798079"/>
    <lineage>
        <taxon>Eukaryota</taxon>
        <taxon>Fungi</taxon>
        <taxon>Dikarya</taxon>
        <taxon>Ascomycota</taxon>
        <taxon>Pezizomycotina</taxon>
        <taxon>Dothideomycetes</taxon>
        <taxon>Pleosporomycetidae</taxon>
        <taxon>Pleosporales</taxon>
        <taxon>Pleosporineae</taxon>
        <taxon>Cucurbitariaceae</taxon>
        <taxon>Neocucurbitaria</taxon>
    </lineage>
</organism>
<dbReference type="InterPro" id="IPR052562">
    <property type="entry name" value="Ketohexokinase-related"/>
</dbReference>
<accession>A0A9W8YCD7</accession>
<feature type="region of interest" description="Disordered" evidence="3">
    <location>
        <begin position="286"/>
        <end position="305"/>
    </location>
</feature>
<dbReference type="Pfam" id="PF00294">
    <property type="entry name" value="PfkB"/>
    <property type="match status" value="1"/>
</dbReference>